<evidence type="ECO:0000256" key="1">
    <source>
        <dbReference type="SAM" id="MobiDB-lite"/>
    </source>
</evidence>
<feature type="non-terminal residue" evidence="3">
    <location>
        <position position="1"/>
    </location>
</feature>
<organism evidence="3 4">
    <name type="scientific">Fusarium zealandicum</name>
    <dbReference type="NCBI Taxonomy" id="1053134"/>
    <lineage>
        <taxon>Eukaryota</taxon>
        <taxon>Fungi</taxon>
        <taxon>Dikarya</taxon>
        <taxon>Ascomycota</taxon>
        <taxon>Pezizomycotina</taxon>
        <taxon>Sordariomycetes</taxon>
        <taxon>Hypocreomycetidae</taxon>
        <taxon>Hypocreales</taxon>
        <taxon>Nectriaceae</taxon>
        <taxon>Fusarium</taxon>
        <taxon>Fusarium staphyleae species complex</taxon>
    </lineage>
</organism>
<keyword evidence="2" id="KW-0472">Membrane</keyword>
<dbReference type="EMBL" id="JABEYC010000459">
    <property type="protein sequence ID" value="KAF4977108.1"/>
    <property type="molecule type" value="Genomic_DNA"/>
</dbReference>
<feature type="compositionally biased region" description="Acidic residues" evidence="1">
    <location>
        <begin position="158"/>
        <end position="179"/>
    </location>
</feature>
<gene>
    <name evidence="3" type="ORF">FZEAL_6296</name>
</gene>
<feature type="compositionally biased region" description="Basic and acidic residues" evidence="1">
    <location>
        <begin position="75"/>
        <end position="85"/>
    </location>
</feature>
<feature type="transmembrane region" description="Helical" evidence="2">
    <location>
        <begin position="126"/>
        <end position="144"/>
    </location>
</feature>
<protein>
    <submittedName>
        <fullName evidence="3">Uncharacterized protein</fullName>
    </submittedName>
</protein>
<dbReference type="Proteomes" id="UP000635477">
    <property type="component" value="Unassembled WGS sequence"/>
</dbReference>
<evidence type="ECO:0000313" key="3">
    <source>
        <dbReference type="EMBL" id="KAF4977108.1"/>
    </source>
</evidence>
<accession>A0A8H4UIS5</accession>
<keyword evidence="4" id="KW-1185">Reference proteome</keyword>
<proteinExistence type="predicted"/>
<evidence type="ECO:0000313" key="4">
    <source>
        <dbReference type="Proteomes" id="UP000635477"/>
    </source>
</evidence>
<keyword evidence="2" id="KW-0812">Transmembrane</keyword>
<dbReference type="OrthoDB" id="3784821at2759"/>
<feature type="region of interest" description="Disordered" evidence="1">
    <location>
        <begin position="26"/>
        <end position="116"/>
    </location>
</feature>
<sequence length="179" mass="20467">MTIAAAPRRLLLEHLYGSSSRIYLGCPPLKLSRPRSRAPTTRPCAFSTTTPGAARSGPEKTDEQSDTLMTTAERSAIRAAERREATLQAGRRRRAEEQEQRALDKQREEEDRKEYEKRYKNATRKWVRSIIAMPILLVTSYYLFDRLVLKNDPMLLPLEEEEKGEEEGKDEGEGGEANR</sequence>
<name>A0A8H4UIS5_9HYPO</name>
<comment type="caution">
    <text evidence="3">The sequence shown here is derived from an EMBL/GenBank/DDBJ whole genome shotgun (WGS) entry which is preliminary data.</text>
</comment>
<reference evidence="3" key="1">
    <citation type="journal article" date="2020" name="BMC Genomics">
        <title>Correction to: Identification and distribution of gene clusters required for synthesis of sphingolipid metabolism inhibitors in diverse species of the filamentous fungus Fusarium.</title>
        <authorList>
            <person name="Kim H.S."/>
            <person name="Lohmar J.M."/>
            <person name="Busman M."/>
            <person name="Brown D.W."/>
            <person name="Naumann T.A."/>
            <person name="Divon H.H."/>
            <person name="Lysoe E."/>
            <person name="Uhlig S."/>
            <person name="Proctor R.H."/>
        </authorList>
    </citation>
    <scope>NUCLEOTIDE SEQUENCE</scope>
    <source>
        <strain evidence="3">NRRL 22465</strain>
    </source>
</reference>
<dbReference type="AlphaFoldDB" id="A0A8H4UIS5"/>
<keyword evidence="2" id="KW-1133">Transmembrane helix</keyword>
<reference evidence="3" key="2">
    <citation type="submission" date="2020-05" db="EMBL/GenBank/DDBJ databases">
        <authorList>
            <person name="Kim H.-S."/>
            <person name="Proctor R.H."/>
            <person name="Brown D.W."/>
        </authorList>
    </citation>
    <scope>NUCLEOTIDE SEQUENCE</scope>
    <source>
        <strain evidence="3">NRRL 22465</strain>
    </source>
</reference>
<evidence type="ECO:0000256" key="2">
    <source>
        <dbReference type="SAM" id="Phobius"/>
    </source>
</evidence>
<feature type="compositionally biased region" description="Basic and acidic residues" evidence="1">
    <location>
        <begin position="94"/>
        <end position="116"/>
    </location>
</feature>
<feature type="region of interest" description="Disordered" evidence="1">
    <location>
        <begin position="157"/>
        <end position="179"/>
    </location>
</feature>